<comment type="subcellular location">
    <subcellularLocation>
        <location evidence="1">Membrane</location>
        <topology evidence="1">Multi-pass membrane protein</topology>
    </subcellularLocation>
</comment>
<sequence length="476" mass="51145">MGELKREVGLIPAVATAVGIVVSSSALLMLGQGFGLGGRAFVIAMVIAALVNLFVAFSFAELTGLLPVAGGINHYTLPAMGRTVGIFAVLAGYFLVSILSNASESTIAGTVIHDYFLPDIGVGPTFWALVMMAVLTVINLFGAKSFAYSQVFLAGTMIASMVILSCIGLFELGSGQPLKTNLTWDIAAGGGILSMLSIAFWLFVGLEFVCPLAEEVKEPQRFIPIAMISGIVIIFISDILFGFMAMKYMPLDKLASSTAPHVDAATAVMGRTGQIWIGIISLVATGSTLNTFVAAIPRMLYGMAKEGQFPRVFARLNRYGAPYVGVLLVFVITVMLLAFNDPDSVAMISTYVLSGCIGWMISYIIAHVDVLILRKKYPNAPRSFKVPGGPILPILSCIGLVIMIIMIHPDPVISRQVFLFAGASLALCAVWSVCWVKFVMKKPLFETVPLEQLRAKLEVMENEEEFDEAEESVTIV</sequence>
<proteinExistence type="predicted"/>
<comment type="caution">
    <text evidence="7">The sequence shown here is derived from an EMBL/GenBank/DDBJ whole genome shotgun (WGS) entry which is preliminary data.</text>
</comment>
<feature type="transmembrane region" description="Helical" evidence="5">
    <location>
        <begin position="351"/>
        <end position="372"/>
    </location>
</feature>
<keyword evidence="8" id="KW-1185">Reference proteome</keyword>
<dbReference type="RefSeq" id="WP_256182393.1">
    <property type="nucleotide sequence ID" value="NZ_JANFYT010000050.1"/>
</dbReference>
<evidence type="ECO:0000256" key="1">
    <source>
        <dbReference type="ARBA" id="ARBA00004141"/>
    </source>
</evidence>
<keyword evidence="2 5" id="KW-0812">Transmembrane</keyword>
<name>A0AAW5KAW4_9BACT</name>
<evidence type="ECO:0000256" key="4">
    <source>
        <dbReference type="ARBA" id="ARBA00023136"/>
    </source>
</evidence>
<feature type="transmembrane region" description="Helical" evidence="5">
    <location>
        <begin position="40"/>
        <end position="68"/>
    </location>
</feature>
<feature type="transmembrane region" description="Helical" evidence="5">
    <location>
        <begin position="413"/>
        <end position="436"/>
    </location>
</feature>
<dbReference type="AlphaFoldDB" id="A0AAW5KAW4"/>
<feature type="transmembrane region" description="Helical" evidence="5">
    <location>
        <begin position="80"/>
        <end position="100"/>
    </location>
</feature>
<feature type="transmembrane region" description="Helical" evidence="5">
    <location>
        <begin position="384"/>
        <end position="407"/>
    </location>
</feature>
<dbReference type="EMBL" id="JANFYT010000050">
    <property type="protein sequence ID" value="MCQ4815673.1"/>
    <property type="molecule type" value="Genomic_DNA"/>
</dbReference>
<keyword evidence="4 5" id="KW-0472">Membrane</keyword>
<dbReference type="GO" id="GO:0022857">
    <property type="term" value="F:transmembrane transporter activity"/>
    <property type="evidence" value="ECO:0007669"/>
    <property type="project" value="InterPro"/>
</dbReference>
<feature type="transmembrane region" description="Helical" evidence="5">
    <location>
        <begin position="190"/>
        <end position="210"/>
    </location>
</feature>
<accession>A0AAW5KAW4</accession>
<dbReference type="PIRSF" id="PIRSF006060">
    <property type="entry name" value="AA_transporter"/>
    <property type="match status" value="1"/>
</dbReference>
<protein>
    <submittedName>
        <fullName evidence="7">APC family permease</fullName>
    </submittedName>
</protein>
<dbReference type="Pfam" id="PF00324">
    <property type="entry name" value="AA_permease"/>
    <property type="match status" value="1"/>
</dbReference>
<evidence type="ECO:0000313" key="8">
    <source>
        <dbReference type="Proteomes" id="UP001205919"/>
    </source>
</evidence>
<dbReference type="InterPro" id="IPR050367">
    <property type="entry name" value="APC_superfamily"/>
</dbReference>
<organism evidence="7 8">
    <name type="scientific">Cloacibacillus evryensis</name>
    <dbReference type="NCBI Taxonomy" id="508460"/>
    <lineage>
        <taxon>Bacteria</taxon>
        <taxon>Thermotogati</taxon>
        <taxon>Synergistota</taxon>
        <taxon>Synergistia</taxon>
        <taxon>Synergistales</taxon>
        <taxon>Synergistaceae</taxon>
        <taxon>Cloacibacillus</taxon>
    </lineage>
</organism>
<evidence type="ECO:0000259" key="6">
    <source>
        <dbReference type="Pfam" id="PF00324"/>
    </source>
</evidence>
<gene>
    <name evidence="7" type="ORF">NE630_14655</name>
</gene>
<evidence type="ECO:0000313" key="7">
    <source>
        <dbReference type="EMBL" id="MCQ4815673.1"/>
    </source>
</evidence>
<evidence type="ECO:0000256" key="3">
    <source>
        <dbReference type="ARBA" id="ARBA00022989"/>
    </source>
</evidence>
<feature type="transmembrane region" description="Helical" evidence="5">
    <location>
        <begin position="222"/>
        <end position="246"/>
    </location>
</feature>
<dbReference type="Gene3D" id="1.20.1740.10">
    <property type="entry name" value="Amino acid/polyamine transporter I"/>
    <property type="match status" value="1"/>
</dbReference>
<feature type="transmembrane region" description="Helical" evidence="5">
    <location>
        <begin position="120"/>
        <end position="142"/>
    </location>
</feature>
<feature type="transmembrane region" description="Helical" evidence="5">
    <location>
        <begin position="12"/>
        <end position="34"/>
    </location>
</feature>
<evidence type="ECO:0000256" key="2">
    <source>
        <dbReference type="ARBA" id="ARBA00022692"/>
    </source>
</evidence>
<dbReference type="InterPro" id="IPR004841">
    <property type="entry name" value="AA-permease/SLC12A_dom"/>
</dbReference>
<keyword evidence="3 5" id="KW-1133">Transmembrane helix</keyword>
<reference evidence="7 8" key="1">
    <citation type="submission" date="2022-06" db="EMBL/GenBank/DDBJ databases">
        <title>Isolation of gut microbiota from human fecal samples.</title>
        <authorList>
            <person name="Pamer E.G."/>
            <person name="Barat B."/>
            <person name="Waligurski E."/>
            <person name="Medina S."/>
            <person name="Paddock L."/>
            <person name="Mostad J."/>
        </authorList>
    </citation>
    <scope>NUCLEOTIDE SEQUENCE [LARGE SCALE GENOMIC DNA]</scope>
    <source>
        <strain evidence="7 8">DFI.9.90</strain>
    </source>
</reference>
<dbReference type="PANTHER" id="PTHR42770">
    <property type="entry name" value="AMINO ACID TRANSPORTER-RELATED"/>
    <property type="match status" value="1"/>
</dbReference>
<evidence type="ECO:0000256" key="5">
    <source>
        <dbReference type="SAM" id="Phobius"/>
    </source>
</evidence>
<feature type="transmembrane region" description="Helical" evidence="5">
    <location>
        <begin position="275"/>
        <end position="300"/>
    </location>
</feature>
<feature type="transmembrane region" description="Helical" evidence="5">
    <location>
        <begin position="321"/>
        <end position="339"/>
    </location>
</feature>
<dbReference type="Proteomes" id="UP001205919">
    <property type="component" value="Unassembled WGS sequence"/>
</dbReference>
<dbReference type="GO" id="GO:0005886">
    <property type="term" value="C:plasma membrane"/>
    <property type="evidence" value="ECO:0007669"/>
    <property type="project" value="UniProtKB-SubCell"/>
</dbReference>
<feature type="transmembrane region" description="Helical" evidence="5">
    <location>
        <begin position="151"/>
        <end position="170"/>
    </location>
</feature>
<feature type="domain" description="Amino acid permease/ SLC12A" evidence="6">
    <location>
        <begin position="13"/>
        <end position="408"/>
    </location>
</feature>
<dbReference type="PANTHER" id="PTHR42770:SF12">
    <property type="entry name" value="AMINO ACID TRANSPORTER"/>
    <property type="match status" value="1"/>
</dbReference>